<dbReference type="AlphaFoldDB" id="O58867"/>
<feature type="transmembrane region" description="Helical" evidence="1">
    <location>
        <begin position="6"/>
        <end position="22"/>
    </location>
</feature>
<feature type="transmembrane region" description="Helical" evidence="1">
    <location>
        <begin position="235"/>
        <end position="256"/>
    </location>
</feature>
<keyword evidence="3" id="KW-1185">Reference proteome</keyword>
<dbReference type="Proteomes" id="UP000000752">
    <property type="component" value="Chromosome"/>
</dbReference>
<keyword evidence="1" id="KW-0472">Membrane</keyword>
<feature type="transmembrane region" description="Helical" evidence="1">
    <location>
        <begin position="91"/>
        <end position="112"/>
    </location>
</feature>
<feature type="transmembrane region" description="Helical" evidence="1">
    <location>
        <begin position="67"/>
        <end position="84"/>
    </location>
</feature>
<evidence type="ECO:0000313" key="3">
    <source>
        <dbReference type="Proteomes" id="UP000000752"/>
    </source>
</evidence>
<dbReference type="RefSeq" id="WP_010885224.1">
    <property type="nucleotide sequence ID" value="NC_000961.1"/>
</dbReference>
<dbReference type="eggNOG" id="arCOG00563">
    <property type="taxonomic scope" value="Archaea"/>
</dbReference>
<gene>
    <name evidence="2" type="ordered locus">PH1140</name>
</gene>
<sequence length="507" mass="58340">MRKTYYFFFISIWTLTFIPYIITRKSPPGYIIGGDTLVHAAIARGILLGRNPFLDQTYNVPPNWYPFLYHMIVAGVAKGFSISIEKSMLVLQLILSLLMILVMSLVAGKLWGEEAEIVSMALSLLMLPYHRYPNPKELAPIFGIISLFYLSRRRYIMSGILVGLALWTHYAVAFPLLLFFLTLGLKDRRYILSLIISLIIFSPFVVNILLHSEFLFPQVEDIYAFWVNDTVKRKLLSVLPPVYLAPLVALAGIKGYKRREREVLLLIAFVFVIIIARLSPETLKPFGIKLWSSRFTYLLPYVYVLLSAYGMLNFAKSKLGKFILFFLIPILAVVNFSASIAEDPFLKVSTLDLKEYFPQEHFVEVAEWVKKNIERDDTIAAGEEMSMMINALTGRPVVATMYGHGNTFLNNTRRRKDLEILFLGNCNEKKGIVRKYKVRYIILDPPTTAKDMECLGIVYKIGNVSILKVKSSFKEGFENGMHHEEEESTITLAFVYRFYRKFFSYLW</sequence>
<dbReference type="GeneID" id="1443459"/>
<proteinExistence type="predicted"/>
<reference evidence="2 3" key="1">
    <citation type="journal article" date="1998" name="DNA Res.">
        <title>Complete sequence and gene organization of the genome of a hyper-thermophilic archaebacterium, Pyrococcus horikoshii OT3.</title>
        <authorList>
            <person name="Kawarabayasi Y."/>
            <person name="Sawada M."/>
            <person name="Horikawa H."/>
            <person name="Haikawa Y."/>
            <person name="Hino Y."/>
            <person name="Yamamoto S."/>
            <person name="Sekine M."/>
            <person name="Baba S."/>
            <person name="Kosugi H."/>
            <person name="Hosoyama A."/>
            <person name="Nagai Y."/>
            <person name="Sakai M."/>
            <person name="Ogura K."/>
            <person name="Otuka R."/>
            <person name="Nakazawa H."/>
            <person name="Takamiya M."/>
            <person name="Ohfuku Y."/>
            <person name="Funahashi T."/>
            <person name="Tanaka T."/>
            <person name="Kudoh Y."/>
            <person name="Yamazaki J."/>
            <person name="Kushida N."/>
            <person name="Oguchi A."/>
            <person name="Aoki K."/>
            <person name="Nakamura Y."/>
            <person name="Robb T.F."/>
            <person name="Horikoshi K."/>
            <person name="Masuchi Y."/>
            <person name="Shizuya H."/>
            <person name="Kikuchi H."/>
        </authorList>
    </citation>
    <scope>NUCLEOTIDE SEQUENCE [LARGE SCALE GENOMIC DNA]</scope>
    <source>
        <strain evidence="3">ATCC 700860 / DSM 12428 / JCM 9974 / NBRC 100139 / OT-3</strain>
    </source>
</reference>
<keyword evidence="1" id="KW-0812">Transmembrane</keyword>
<evidence type="ECO:0008006" key="4">
    <source>
        <dbReference type="Google" id="ProtNLM"/>
    </source>
</evidence>
<keyword evidence="1" id="KW-1133">Transmembrane helix</keyword>
<feature type="transmembrane region" description="Helical" evidence="1">
    <location>
        <begin position="295"/>
        <end position="315"/>
    </location>
</feature>
<dbReference type="EnsemblBacteria" id="BAA30240">
    <property type="protein sequence ID" value="BAA30240"/>
    <property type="gene ID" value="BAA30240"/>
</dbReference>
<feature type="transmembrane region" description="Helical" evidence="1">
    <location>
        <begin position="155"/>
        <end position="183"/>
    </location>
</feature>
<feature type="transmembrane region" description="Helical" evidence="1">
    <location>
        <begin position="322"/>
        <end position="341"/>
    </location>
</feature>
<feature type="transmembrane region" description="Helical" evidence="1">
    <location>
        <begin position="263"/>
        <end position="280"/>
    </location>
</feature>
<dbReference type="STRING" id="70601.gene:9378100"/>
<accession>O58867</accession>
<dbReference type="OrthoDB" id="85712at2157"/>
<organism evidence="2 3">
    <name type="scientific">Pyrococcus horikoshii (strain ATCC 700860 / DSM 12428 / JCM 9974 / NBRC 100139 / OT-3)</name>
    <dbReference type="NCBI Taxonomy" id="70601"/>
    <lineage>
        <taxon>Archaea</taxon>
        <taxon>Methanobacteriati</taxon>
        <taxon>Methanobacteriota</taxon>
        <taxon>Thermococci</taxon>
        <taxon>Thermococcales</taxon>
        <taxon>Thermococcaceae</taxon>
        <taxon>Pyrococcus</taxon>
    </lineage>
</organism>
<protein>
    <recommendedName>
        <fullName evidence="4">Glycosyltransferase RgtA/B/C/D-like domain-containing protein</fullName>
    </recommendedName>
</protein>
<dbReference type="PIR" id="F71055">
    <property type="entry name" value="F71055"/>
</dbReference>
<evidence type="ECO:0000256" key="1">
    <source>
        <dbReference type="SAM" id="Phobius"/>
    </source>
</evidence>
<name>O58867_PYRHO</name>
<evidence type="ECO:0000313" key="2">
    <source>
        <dbReference type="EMBL" id="BAA30240.1"/>
    </source>
</evidence>
<dbReference type="EMBL" id="BA000001">
    <property type="protein sequence ID" value="BAA30240.1"/>
    <property type="molecule type" value="Genomic_DNA"/>
</dbReference>
<dbReference type="KEGG" id="pho:PH1140"/>
<feature type="transmembrane region" description="Helical" evidence="1">
    <location>
        <begin position="190"/>
        <end position="210"/>
    </location>
</feature>